<dbReference type="PANTHER" id="PTHR33112">
    <property type="entry name" value="DOMAIN PROTEIN, PUTATIVE-RELATED"/>
    <property type="match status" value="1"/>
</dbReference>
<evidence type="ECO:0000313" key="2">
    <source>
        <dbReference type="EMBL" id="KAK4209652.1"/>
    </source>
</evidence>
<protein>
    <submittedName>
        <fullName evidence="2">Heterokaryon incompatibility protein-domain-containing protein</fullName>
    </submittedName>
</protein>
<dbReference type="EMBL" id="MU858198">
    <property type="protein sequence ID" value="KAK4209652.1"/>
    <property type="molecule type" value="Genomic_DNA"/>
</dbReference>
<keyword evidence="3" id="KW-1185">Reference proteome</keyword>
<dbReference type="Proteomes" id="UP001301769">
    <property type="component" value="Unassembled WGS sequence"/>
</dbReference>
<gene>
    <name evidence="2" type="ORF">QBC37DRAFT_323599</name>
</gene>
<name>A0AAN6Y5A3_9PEZI</name>
<comment type="caution">
    <text evidence="2">The sequence shown here is derived from an EMBL/GenBank/DDBJ whole genome shotgun (WGS) entry which is preliminary data.</text>
</comment>
<reference evidence="2" key="2">
    <citation type="submission" date="2023-05" db="EMBL/GenBank/DDBJ databases">
        <authorList>
            <consortium name="Lawrence Berkeley National Laboratory"/>
            <person name="Steindorff A."/>
            <person name="Hensen N."/>
            <person name="Bonometti L."/>
            <person name="Westerberg I."/>
            <person name="Brannstrom I.O."/>
            <person name="Guillou S."/>
            <person name="Cros-Aarteil S."/>
            <person name="Calhoun S."/>
            <person name="Haridas S."/>
            <person name="Kuo A."/>
            <person name="Mondo S."/>
            <person name="Pangilinan J."/>
            <person name="Riley R."/>
            <person name="Labutti K."/>
            <person name="Andreopoulos B."/>
            <person name="Lipzen A."/>
            <person name="Chen C."/>
            <person name="Yanf M."/>
            <person name="Daum C."/>
            <person name="Ng V."/>
            <person name="Clum A."/>
            <person name="Ohm R."/>
            <person name="Martin F."/>
            <person name="Silar P."/>
            <person name="Natvig D."/>
            <person name="Lalanne C."/>
            <person name="Gautier V."/>
            <person name="Ament-Velasquez S.L."/>
            <person name="Kruys A."/>
            <person name="Hutchinson M.I."/>
            <person name="Powell A.J."/>
            <person name="Barry K."/>
            <person name="Miller A.N."/>
            <person name="Grigoriev I.V."/>
            <person name="Debuchy R."/>
            <person name="Gladieux P."/>
            <person name="Thoren M.H."/>
            <person name="Johannesson H."/>
        </authorList>
    </citation>
    <scope>NUCLEOTIDE SEQUENCE</scope>
    <source>
        <strain evidence="2">PSN293</strain>
    </source>
</reference>
<evidence type="ECO:0000313" key="3">
    <source>
        <dbReference type="Proteomes" id="UP001301769"/>
    </source>
</evidence>
<sequence>MSGDEPSWNDAQTTFDDKIEFIRDCLRRCRSQHASNMCRPTPCRPLRLINVGLDGTTPRLFQRHRQLRTYAALSHCWGTRQLPSQTTRSNVHQLSRSIPPDILPKTFANALEIARRLQIPYLWIDALCIVQDDNQEWQDEAARMDAIYLGSQLTIAATESRDSSQGCFPFKENGGFEDGEIFFRANIPPDVHSPETGFLVRVYKNDIRRRHEESVLSTRGWTLQKQLLSPRFVSCMSPDVHWVCRVQHRIQCRVSIMVFHTFGHVGLRFSQLATRLITSPRPKEVRLARHMFHDSWRRMVNDYADREFTYASDRVAAIRGAIRYMHRLLNDDDNEPILGLWRKSFALGLAWMRISHRQDRSIRPLDAVHNLPSWTWLACPGQAIYHHWKWEGLESISGEELYKRTQIILLDYRIKWTSAAYTSTLLYAYVRVECPPIREIEITPFSPGDQHNPPYFHVFGENLSYPGGGSEQTTIPWRCAGQFDAGNMTKGGRYPCMLVKVGFLILEADHNAECKDESGSKLDDKSEGPLRARRRRKRIPEMFLILEKVEHDGTHDFGGLVSREENHDEILVYKRIGIAHLQSEEGQEVFDTASEKRISVILV</sequence>
<organism evidence="2 3">
    <name type="scientific">Rhypophila decipiens</name>
    <dbReference type="NCBI Taxonomy" id="261697"/>
    <lineage>
        <taxon>Eukaryota</taxon>
        <taxon>Fungi</taxon>
        <taxon>Dikarya</taxon>
        <taxon>Ascomycota</taxon>
        <taxon>Pezizomycotina</taxon>
        <taxon>Sordariomycetes</taxon>
        <taxon>Sordariomycetidae</taxon>
        <taxon>Sordariales</taxon>
        <taxon>Naviculisporaceae</taxon>
        <taxon>Rhypophila</taxon>
    </lineage>
</organism>
<reference evidence="2" key="1">
    <citation type="journal article" date="2023" name="Mol. Phylogenet. Evol.">
        <title>Genome-scale phylogeny and comparative genomics of the fungal order Sordariales.</title>
        <authorList>
            <person name="Hensen N."/>
            <person name="Bonometti L."/>
            <person name="Westerberg I."/>
            <person name="Brannstrom I.O."/>
            <person name="Guillou S."/>
            <person name="Cros-Aarteil S."/>
            <person name="Calhoun S."/>
            <person name="Haridas S."/>
            <person name="Kuo A."/>
            <person name="Mondo S."/>
            <person name="Pangilinan J."/>
            <person name="Riley R."/>
            <person name="LaButti K."/>
            <person name="Andreopoulos B."/>
            <person name="Lipzen A."/>
            <person name="Chen C."/>
            <person name="Yan M."/>
            <person name="Daum C."/>
            <person name="Ng V."/>
            <person name="Clum A."/>
            <person name="Steindorff A."/>
            <person name="Ohm R.A."/>
            <person name="Martin F."/>
            <person name="Silar P."/>
            <person name="Natvig D.O."/>
            <person name="Lalanne C."/>
            <person name="Gautier V."/>
            <person name="Ament-Velasquez S.L."/>
            <person name="Kruys A."/>
            <person name="Hutchinson M.I."/>
            <person name="Powell A.J."/>
            <person name="Barry K."/>
            <person name="Miller A.N."/>
            <person name="Grigoriev I.V."/>
            <person name="Debuchy R."/>
            <person name="Gladieux P."/>
            <person name="Hiltunen Thoren M."/>
            <person name="Johannesson H."/>
        </authorList>
    </citation>
    <scope>NUCLEOTIDE SEQUENCE</scope>
    <source>
        <strain evidence="2">PSN293</strain>
    </source>
</reference>
<dbReference type="Pfam" id="PF06985">
    <property type="entry name" value="HET"/>
    <property type="match status" value="1"/>
</dbReference>
<accession>A0AAN6Y5A3</accession>
<dbReference type="InterPro" id="IPR010730">
    <property type="entry name" value="HET"/>
</dbReference>
<dbReference type="PANTHER" id="PTHR33112:SF15">
    <property type="entry name" value="HETEROKARYON INCOMPATIBILITY DOMAIN-CONTAINING PROTEIN"/>
    <property type="match status" value="1"/>
</dbReference>
<feature type="domain" description="Heterokaryon incompatibility" evidence="1">
    <location>
        <begin position="70"/>
        <end position="224"/>
    </location>
</feature>
<evidence type="ECO:0000259" key="1">
    <source>
        <dbReference type="Pfam" id="PF06985"/>
    </source>
</evidence>
<proteinExistence type="predicted"/>
<dbReference type="AlphaFoldDB" id="A0AAN6Y5A3"/>